<dbReference type="AlphaFoldDB" id="A0A7G9Y937"/>
<accession>A0A7G9Y937</accession>
<protein>
    <submittedName>
        <fullName evidence="1">Uncharacterized protein</fullName>
    </submittedName>
</protein>
<gene>
    <name evidence="3" type="ORF">HPELKGOP_00021</name>
    <name evidence="2" type="ORF">ICHINCKE_00022</name>
    <name evidence="1" type="ORF">JFDIJABK_00002</name>
</gene>
<dbReference type="EMBL" id="MT630979">
    <property type="protein sequence ID" value="QNO44521.1"/>
    <property type="molecule type" value="Genomic_DNA"/>
</dbReference>
<dbReference type="EMBL" id="MT631040">
    <property type="protein sequence ID" value="QNO44920.1"/>
    <property type="molecule type" value="Genomic_DNA"/>
</dbReference>
<reference evidence="1" key="1">
    <citation type="submission" date="2020-06" db="EMBL/GenBank/DDBJ databases">
        <title>Unique genomic features of the anaerobic methanotrophic archaea.</title>
        <authorList>
            <person name="Chadwick G.L."/>
            <person name="Skennerton C.T."/>
            <person name="Laso-Perez R."/>
            <person name="Leu A.O."/>
            <person name="Speth D.R."/>
            <person name="Yu H."/>
            <person name="Morgan-Lang C."/>
            <person name="Hatzenpichler R."/>
            <person name="Goudeau D."/>
            <person name="Malmstrom R."/>
            <person name="Brazelton W.J."/>
            <person name="Woyke T."/>
            <person name="Hallam S.J."/>
            <person name="Tyson G.W."/>
            <person name="Wegener G."/>
            <person name="Boetius A."/>
            <person name="Orphan V."/>
        </authorList>
    </citation>
    <scope>NUCLEOTIDE SEQUENCE</scope>
</reference>
<organism evidence="1">
    <name type="scientific">Candidatus Methanogaster sp. ANME-2c ERB4</name>
    <dbReference type="NCBI Taxonomy" id="2759911"/>
    <lineage>
        <taxon>Archaea</taxon>
        <taxon>Methanobacteriati</taxon>
        <taxon>Methanobacteriota</taxon>
        <taxon>Stenosarchaea group</taxon>
        <taxon>Methanomicrobia</taxon>
        <taxon>Methanosarcinales</taxon>
        <taxon>ANME-2 cluster</taxon>
        <taxon>Candidatus Methanogasteraceae</taxon>
        <taxon>Candidatus Methanogaster</taxon>
    </lineage>
</organism>
<evidence type="ECO:0000313" key="1">
    <source>
        <dbReference type="EMBL" id="QNO44521.1"/>
    </source>
</evidence>
<evidence type="ECO:0000313" key="2">
    <source>
        <dbReference type="EMBL" id="QNO44920.1"/>
    </source>
</evidence>
<dbReference type="EMBL" id="MT631176">
    <property type="protein sequence ID" value="QNO46263.1"/>
    <property type="molecule type" value="Genomic_DNA"/>
</dbReference>
<proteinExistence type="predicted"/>
<evidence type="ECO:0000313" key="3">
    <source>
        <dbReference type="EMBL" id="QNO46263.1"/>
    </source>
</evidence>
<sequence length="45" mass="5097">MTTKLMSKTLKAILVIASKAKEDPKCKFTSLAHLLTEDFLKECNR</sequence>
<name>A0A7G9Y937_9EURY</name>